<feature type="domain" description="Vps72/YL1 N-terminal" evidence="2">
    <location>
        <begin position="28"/>
        <end position="107"/>
    </location>
</feature>
<dbReference type="EMBL" id="JAVRRA010025819">
    <property type="protein sequence ID" value="KAK5107063.1"/>
    <property type="molecule type" value="Genomic_DNA"/>
</dbReference>
<feature type="non-terminal residue" evidence="3">
    <location>
        <position position="107"/>
    </location>
</feature>
<dbReference type="Pfam" id="PF05764">
    <property type="entry name" value="YL1"/>
    <property type="match status" value="1"/>
</dbReference>
<evidence type="ECO:0000256" key="1">
    <source>
        <dbReference type="SAM" id="MobiDB-lite"/>
    </source>
</evidence>
<evidence type="ECO:0000313" key="3">
    <source>
        <dbReference type="EMBL" id="KAK5107063.1"/>
    </source>
</evidence>
<feature type="compositionally biased region" description="Polar residues" evidence="1">
    <location>
        <begin position="33"/>
        <end position="44"/>
    </location>
</feature>
<comment type="caution">
    <text evidence="3">The sequence shown here is derived from an EMBL/GenBank/DDBJ whole genome shotgun (WGS) entry which is preliminary data.</text>
</comment>
<name>A0ABR0KQD7_9PEZI</name>
<dbReference type="InterPro" id="IPR046757">
    <property type="entry name" value="YL1_N"/>
</dbReference>
<gene>
    <name evidence="3" type="ORF">LTR16_006420</name>
</gene>
<feature type="compositionally biased region" description="Basic and acidic residues" evidence="1">
    <location>
        <begin position="1"/>
        <end position="14"/>
    </location>
</feature>
<sequence length="107" mass="12372">MASHDDPSSERSSSDGEEAPVEWMVKKRERRTNFGNRMSKLLQTQEDEDMPEEFKELEEDIAEEGEYREGDDDGEADMSLSEDEDEDAEHDGDEELAGEKELKKQER</sequence>
<proteinExistence type="predicted"/>
<keyword evidence="4" id="KW-1185">Reference proteome</keyword>
<accession>A0ABR0KQD7</accession>
<feature type="region of interest" description="Disordered" evidence="1">
    <location>
        <begin position="1"/>
        <end position="107"/>
    </location>
</feature>
<feature type="compositionally biased region" description="Basic and acidic residues" evidence="1">
    <location>
        <begin position="97"/>
        <end position="107"/>
    </location>
</feature>
<evidence type="ECO:0000313" key="4">
    <source>
        <dbReference type="Proteomes" id="UP001357485"/>
    </source>
</evidence>
<organism evidence="3 4">
    <name type="scientific">Cryomyces antarcticus</name>
    <dbReference type="NCBI Taxonomy" id="329879"/>
    <lineage>
        <taxon>Eukaryota</taxon>
        <taxon>Fungi</taxon>
        <taxon>Dikarya</taxon>
        <taxon>Ascomycota</taxon>
        <taxon>Pezizomycotina</taxon>
        <taxon>Dothideomycetes</taxon>
        <taxon>Dothideomycetes incertae sedis</taxon>
        <taxon>Cryomyces</taxon>
    </lineage>
</organism>
<dbReference type="Proteomes" id="UP001357485">
    <property type="component" value="Unassembled WGS sequence"/>
</dbReference>
<reference evidence="3 4" key="1">
    <citation type="submission" date="2023-08" db="EMBL/GenBank/DDBJ databases">
        <title>Black Yeasts Isolated from many extreme environments.</title>
        <authorList>
            <person name="Coleine C."/>
            <person name="Stajich J.E."/>
            <person name="Selbmann L."/>
        </authorList>
    </citation>
    <scope>NUCLEOTIDE SEQUENCE [LARGE SCALE GENOMIC DNA]</scope>
    <source>
        <strain evidence="3 4">CCFEE 536</strain>
    </source>
</reference>
<evidence type="ECO:0000259" key="2">
    <source>
        <dbReference type="Pfam" id="PF05764"/>
    </source>
</evidence>
<protein>
    <recommendedName>
        <fullName evidence="2">Vps72/YL1 N-terminal domain-containing protein</fullName>
    </recommendedName>
</protein>
<feature type="compositionally biased region" description="Acidic residues" evidence="1">
    <location>
        <begin position="45"/>
        <end position="96"/>
    </location>
</feature>